<dbReference type="InterPro" id="IPR036397">
    <property type="entry name" value="RNaseH_sf"/>
</dbReference>
<evidence type="ECO:0000313" key="4">
    <source>
        <dbReference type="Proteomes" id="UP000001382"/>
    </source>
</evidence>
<dbReference type="PANTHER" id="PTHR46889">
    <property type="entry name" value="TRANSPOSASE INSF FOR INSERTION SEQUENCE IS3B-RELATED"/>
    <property type="match status" value="1"/>
</dbReference>
<dbReference type="AlphaFoldDB" id="D2SAM3"/>
<dbReference type="GO" id="GO:0015074">
    <property type="term" value="P:DNA integration"/>
    <property type="evidence" value="ECO:0007669"/>
    <property type="project" value="InterPro"/>
</dbReference>
<dbReference type="KEGG" id="gob:Gobs_1204"/>
<dbReference type="InterPro" id="IPR025948">
    <property type="entry name" value="HTH-like_dom"/>
</dbReference>
<feature type="domain" description="Integrase catalytic" evidence="2">
    <location>
        <begin position="106"/>
        <end position="274"/>
    </location>
</feature>
<dbReference type="PANTHER" id="PTHR46889:SF4">
    <property type="entry name" value="TRANSPOSASE INSO FOR INSERTION SEQUENCE ELEMENT IS911B-RELATED"/>
    <property type="match status" value="1"/>
</dbReference>
<comment type="function">
    <text evidence="1">Involved in the transposition of the insertion sequence.</text>
</comment>
<dbReference type="Gene3D" id="3.30.420.10">
    <property type="entry name" value="Ribonuclease H-like superfamily/Ribonuclease H"/>
    <property type="match status" value="1"/>
</dbReference>
<dbReference type="PROSITE" id="PS50994">
    <property type="entry name" value="INTEGRASE"/>
    <property type="match status" value="1"/>
</dbReference>
<dbReference type="InterPro" id="IPR001584">
    <property type="entry name" value="Integrase_cat-core"/>
</dbReference>
<dbReference type="InterPro" id="IPR050900">
    <property type="entry name" value="Transposase_IS3/IS150/IS904"/>
</dbReference>
<reference evidence="3 4" key="1">
    <citation type="journal article" date="2010" name="Stand. Genomic Sci.">
        <title>Complete genome sequence of Geodermatophilus obscurus type strain (G-20).</title>
        <authorList>
            <person name="Ivanova N."/>
            <person name="Sikorski J."/>
            <person name="Jando M."/>
            <person name="Munk C."/>
            <person name="Lapidus A."/>
            <person name="Glavina Del Rio T."/>
            <person name="Copeland A."/>
            <person name="Tice H."/>
            <person name="Cheng J.-F."/>
            <person name="Lucas S."/>
            <person name="Chen F."/>
            <person name="Nolan M."/>
            <person name="Bruce D."/>
            <person name="Goodwin L."/>
            <person name="Pitluck S."/>
            <person name="Mavromatis K."/>
            <person name="Mikhailova N."/>
            <person name="Pati A."/>
            <person name="Chen A."/>
            <person name="Palaniappan K."/>
            <person name="Land M."/>
            <person name="Hauser L."/>
            <person name="Chang Y.-J."/>
            <person name="Jeffries C.D."/>
            <person name="Meincke L."/>
            <person name="Brettin T."/>
            <person name="Detter J.C."/>
            <person name="Detter J.C."/>
            <person name="Rohde M."/>
            <person name="Goeker M."/>
            <person name="Bristow J."/>
            <person name="Eisen J.A."/>
            <person name="Markowitz V."/>
            <person name="Hugenholtz P."/>
            <person name="Kyrpides N.C."/>
            <person name="Klenk H.-P."/>
        </authorList>
    </citation>
    <scope>NUCLEOTIDE SEQUENCE [LARGE SCALE GENOMIC DNA]</scope>
    <source>
        <strain evidence="4">ATCC 25078 / DSM 43160 / JCM 3152 / KCC A-0152 / KCTC 9177 / NBRC 13315 / NRRL B-3577 / G-20</strain>
    </source>
</reference>
<dbReference type="EMBL" id="CP001867">
    <property type="protein sequence ID" value="ADB73952.1"/>
    <property type="molecule type" value="Genomic_DNA"/>
</dbReference>
<dbReference type="STRING" id="526225.Gobs_1204"/>
<keyword evidence="4" id="KW-1185">Reference proteome</keyword>
<evidence type="ECO:0000313" key="3">
    <source>
        <dbReference type="EMBL" id="ADB73952.1"/>
    </source>
</evidence>
<name>D2SAM3_GEOOG</name>
<proteinExistence type="predicted"/>
<dbReference type="NCBIfam" id="NF033516">
    <property type="entry name" value="transpos_IS3"/>
    <property type="match status" value="1"/>
</dbReference>
<dbReference type="SUPFAM" id="SSF53098">
    <property type="entry name" value="Ribonuclease H-like"/>
    <property type="match status" value="1"/>
</dbReference>
<dbReference type="InterPro" id="IPR012337">
    <property type="entry name" value="RNaseH-like_sf"/>
</dbReference>
<dbReference type="Pfam" id="PF00665">
    <property type="entry name" value="rve"/>
    <property type="match status" value="1"/>
</dbReference>
<evidence type="ECO:0000256" key="1">
    <source>
        <dbReference type="ARBA" id="ARBA00002286"/>
    </source>
</evidence>
<dbReference type="Proteomes" id="UP000001382">
    <property type="component" value="Chromosome"/>
</dbReference>
<dbReference type="GO" id="GO:0003676">
    <property type="term" value="F:nucleic acid binding"/>
    <property type="evidence" value="ECO:0007669"/>
    <property type="project" value="InterPro"/>
</dbReference>
<dbReference type="Pfam" id="PF13276">
    <property type="entry name" value="HTH_21"/>
    <property type="match status" value="1"/>
</dbReference>
<reference evidence="4" key="2">
    <citation type="submission" date="2010-01" db="EMBL/GenBank/DDBJ databases">
        <title>The complete genome of Geodermatophilus obscurus DSM 43160.</title>
        <authorList>
            <consortium name="US DOE Joint Genome Institute (JGI-PGF)"/>
            <person name="Lucas S."/>
            <person name="Copeland A."/>
            <person name="Lapidus A."/>
            <person name="Glavina del Rio T."/>
            <person name="Dalin E."/>
            <person name="Tice H."/>
            <person name="Bruce D."/>
            <person name="Goodwin L."/>
            <person name="Pitluck S."/>
            <person name="Kyrpides N."/>
            <person name="Mavromatis K."/>
            <person name="Ivanova N."/>
            <person name="Munk A.C."/>
            <person name="Brettin T."/>
            <person name="Detter J.C."/>
            <person name="Han C."/>
            <person name="Larimer F."/>
            <person name="Land M."/>
            <person name="Hauser L."/>
            <person name="Markowitz V."/>
            <person name="Cheng J.-F."/>
            <person name="Hugenholtz P."/>
            <person name="Woyke T."/>
            <person name="Wu D."/>
            <person name="Jando M."/>
            <person name="Schneider S."/>
            <person name="Klenk H.-P."/>
            <person name="Eisen J.A."/>
        </authorList>
    </citation>
    <scope>NUCLEOTIDE SEQUENCE [LARGE SCALE GENOMIC DNA]</scope>
    <source>
        <strain evidence="4">ATCC 25078 / DSM 43160 / JCM 3152 / KCC A-0152 / KCTC 9177 / NBRC 13315 / NRRL B-3577 / G-20</strain>
    </source>
</reference>
<sequence>MLTEHGTPIAPSTFYDARDRSCARAERDTGLKDEIRRMHQANYGVYGARKVWLALNREGMPVARCTVERLMRQLGLEGARRGRRHRTTIADPGAPRPADLVQRRFSPARPDAVWVADFTYVATWSGTVYVAFVLDAHSRRILGWRAATSMRTELVLEALEQAIWTRTQEGVDDLSGLVCHHDAGSQYTSIAFTERLAAAGVAPSVGTVGDALDNALAESQIGLFKTELIHRRGPWRNVDDVELATLEWVDWHNNRRLHTACHDLTPVEYEQVFYGQHPAQQAVGVSTP</sequence>
<dbReference type="HOGENOM" id="CLU_027402_4_0_11"/>
<dbReference type="InterPro" id="IPR048020">
    <property type="entry name" value="Transpos_IS3"/>
</dbReference>
<protein>
    <submittedName>
        <fullName evidence="3">Integrase catalytic region</fullName>
    </submittedName>
</protein>
<evidence type="ECO:0000259" key="2">
    <source>
        <dbReference type="PROSITE" id="PS50994"/>
    </source>
</evidence>
<organism evidence="3 4">
    <name type="scientific">Geodermatophilus obscurus (strain ATCC 25078 / DSM 43160 / JCM 3152 / CCUG 61914 / KCC A-0152 / KCTC 9177 / NBRC 13315 / NRRL B-3577 / G-20)</name>
    <dbReference type="NCBI Taxonomy" id="526225"/>
    <lineage>
        <taxon>Bacteria</taxon>
        <taxon>Bacillati</taxon>
        <taxon>Actinomycetota</taxon>
        <taxon>Actinomycetes</taxon>
        <taxon>Geodermatophilales</taxon>
        <taxon>Geodermatophilaceae</taxon>
        <taxon>Geodermatophilus</taxon>
    </lineage>
</organism>
<gene>
    <name evidence="3" type="ordered locus">Gobs_1204</name>
</gene>
<dbReference type="eggNOG" id="COG2801">
    <property type="taxonomic scope" value="Bacteria"/>
</dbReference>
<accession>D2SAM3</accession>
<dbReference type="Pfam" id="PF13333">
    <property type="entry name" value="rve_2"/>
    <property type="match status" value="1"/>
</dbReference>